<comment type="similarity">
    <text evidence="1">Belongs to the aspartate/glutamate racemases family.</text>
</comment>
<dbReference type="EC" id="5.1.1.-" evidence="3"/>
<dbReference type="InterPro" id="IPR018187">
    <property type="entry name" value="Asp/Glu_racemase_AS_1"/>
</dbReference>
<keyword evidence="2 3" id="KW-0413">Isomerase</keyword>
<dbReference type="RefSeq" id="WP_213124040.1">
    <property type="nucleotide sequence ID" value="NZ_JAGYPG010000001.1"/>
</dbReference>
<reference evidence="3 4" key="1">
    <citation type="submission" date="2021-05" db="EMBL/GenBank/DDBJ databases">
        <title>Novel Bacillus species.</title>
        <authorList>
            <person name="Liu G."/>
        </authorList>
    </citation>
    <scope>NUCLEOTIDE SEQUENCE [LARGE SCALE GENOMIC DNA]</scope>
    <source>
        <strain evidence="4">FJAT-49780</strain>
    </source>
</reference>
<dbReference type="PANTHER" id="PTHR21198:SF7">
    <property type="entry name" value="ASPARTATE-GLUTAMATE RACEMASE FAMILY"/>
    <property type="match status" value="1"/>
</dbReference>
<gene>
    <name evidence="3" type="ORF">KHA97_07370</name>
</gene>
<evidence type="ECO:0000256" key="2">
    <source>
        <dbReference type="ARBA" id="ARBA00023235"/>
    </source>
</evidence>
<dbReference type="PANTHER" id="PTHR21198">
    <property type="entry name" value="GLUTAMATE RACEMASE"/>
    <property type="match status" value="1"/>
</dbReference>
<dbReference type="InterPro" id="IPR015942">
    <property type="entry name" value="Asp/Glu/hydantoin_racemase"/>
</dbReference>
<dbReference type="GO" id="GO:0047661">
    <property type="term" value="F:amino-acid racemase activity"/>
    <property type="evidence" value="ECO:0007669"/>
    <property type="project" value="InterPro"/>
</dbReference>
<protein>
    <submittedName>
        <fullName evidence="3">Amino acid racemase</fullName>
        <ecNumber evidence="3">5.1.1.-</ecNumber>
    </submittedName>
</protein>
<dbReference type="InterPro" id="IPR001920">
    <property type="entry name" value="Asp/Glu_race"/>
</dbReference>
<proteinExistence type="inferred from homology"/>
<dbReference type="PROSITE" id="PS00923">
    <property type="entry name" value="ASP_GLU_RACEMASE_1"/>
    <property type="match status" value="1"/>
</dbReference>
<evidence type="ECO:0000256" key="1">
    <source>
        <dbReference type="ARBA" id="ARBA00007847"/>
    </source>
</evidence>
<name>A0A942TBU7_9BACI</name>
<evidence type="ECO:0000313" key="3">
    <source>
        <dbReference type="EMBL" id="MBS4194895.1"/>
    </source>
</evidence>
<dbReference type="EMBL" id="JAGYPG010000001">
    <property type="protein sequence ID" value="MBS4194895.1"/>
    <property type="molecule type" value="Genomic_DNA"/>
</dbReference>
<dbReference type="SUPFAM" id="SSF53681">
    <property type="entry name" value="Aspartate/glutamate racemase"/>
    <property type="match status" value="2"/>
</dbReference>
<evidence type="ECO:0000313" key="4">
    <source>
        <dbReference type="Proteomes" id="UP000681414"/>
    </source>
</evidence>
<organism evidence="3 4">
    <name type="scientific">Lederbergia citri</name>
    <dbReference type="NCBI Taxonomy" id="2833580"/>
    <lineage>
        <taxon>Bacteria</taxon>
        <taxon>Bacillati</taxon>
        <taxon>Bacillota</taxon>
        <taxon>Bacilli</taxon>
        <taxon>Bacillales</taxon>
        <taxon>Bacillaceae</taxon>
        <taxon>Lederbergia</taxon>
    </lineage>
</organism>
<accession>A0A942TBU7</accession>
<dbReference type="InterPro" id="IPR004380">
    <property type="entry name" value="Asp_race"/>
</dbReference>
<sequence length="233" mass="26120">MEKTIGILGGMGPYATIDLFHKIVSNTPANIDQDHHKIIIYNNPKIPSRMEAFNKGAKSPLQELIQSALVLERAGADFIIIACNSAHIWLDELRRNVNIPIYSMIENTVQHLLGCKSSINEKILLFATESTIHHQLYQNAFKGSPYKIVVPNKEEQKVVNRAIYDVKTGKVKGNVYIKKLNQMIETYQTEGVSMIIGGCTEIPLLFPYFATDIKLVDPTLLLAKLAIKKAMNI</sequence>
<dbReference type="Gene3D" id="3.40.50.1860">
    <property type="match status" value="2"/>
</dbReference>
<dbReference type="NCBIfam" id="TIGR00035">
    <property type="entry name" value="asp_race"/>
    <property type="match status" value="1"/>
</dbReference>
<keyword evidence="4" id="KW-1185">Reference proteome</keyword>
<dbReference type="Pfam" id="PF01177">
    <property type="entry name" value="Asp_Glu_race"/>
    <property type="match status" value="1"/>
</dbReference>
<comment type="caution">
    <text evidence="3">The sequence shown here is derived from an EMBL/GenBank/DDBJ whole genome shotgun (WGS) entry which is preliminary data.</text>
</comment>
<dbReference type="Proteomes" id="UP000681414">
    <property type="component" value="Unassembled WGS sequence"/>
</dbReference>
<dbReference type="AlphaFoldDB" id="A0A942TBU7"/>